<dbReference type="EMBL" id="OU898277">
    <property type="protein sequence ID" value="CAG9829439.1"/>
    <property type="molecule type" value="Genomic_DNA"/>
</dbReference>
<dbReference type="OrthoDB" id="6765441at2759"/>
<dbReference type="AlphaFoldDB" id="A0A9N9SWL8"/>
<evidence type="ECO:0000313" key="3">
    <source>
        <dbReference type="Proteomes" id="UP001153709"/>
    </source>
</evidence>
<organism evidence="2 3">
    <name type="scientific">Diabrotica balteata</name>
    <name type="common">Banded cucumber beetle</name>
    <dbReference type="NCBI Taxonomy" id="107213"/>
    <lineage>
        <taxon>Eukaryota</taxon>
        <taxon>Metazoa</taxon>
        <taxon>Ecdysozoa</taxon>
        <taxon>Arthropoda</taxon>
        <taxon>Hexapoda</taxon>
        <taxon>Insecta</taxon>
        <taxon>Pterygota</taxon>
        <taxon>Neoptera</taxon>
        <taxon>Endopterygota</taxon>
        <taxon>Coleoptera</taxon>
        <taxon>Polyphaga</taxon>
        <taxon>Cucujiformia</taxon>
        <taxon>Chrysomeloidea</taxon>
        <taxon>Chrysomelidae</taxon>
        <taxon>Galerucinae</taxon>
        <taxon>Diabroticina</taxon>
        <taxon>Diabroticites</taxon>
        <taxon>Diabrotica</taxon>
    </lineage>
</organism>
<protein>
    <submittedName>
        <fullName evidence="2">Uncharacterized protein</fullName>
    </submittedName>
</protein>
<dbReference type="Proteomes" id="UP001153709">
    <property type="component" value="Chromosome 2"/>
</dbReference>
<evidence type="ECO:0000313" key="2">
    <source>
        <dbReference type="EMBL" id="CAG9829439.1"/>
    </source>
</evidence>
<proteinExistence type="predicted"/>
<feature type="region of interest" description="Disordered" evidence="1">
    <location>
        <begin position="151"/>
        <end position="219"/>
    </location>
</feature>
<gene>
    <name evidence="2" type="ORF">DIABBA_LOCUS3251</name>
</gene>
<accession>A0A9N9SWL8</accession>
<reference evidence="2" key="1">
    <citation type="submission" date="2022-01" db="EMBL/GenBank/DDBJ databases">
        <authorList>
            <person name="King R."/>
        </authorList>
    </citation>
    <scope>NUCLEOTIDE SEQUENCE</scope>
</reference>
<evidence type="ECO:0000256" key="1">
    <source>
        <dbReference type="SAM" id="MobiDB-lite"/>
    </source>
</evidence>
<sequence>MLKKPRQGPRRFSSLECLSTRIFSPHSCRQGISKTERQENEWKAIGAKLPKRFEIEGVNAKSALVTNSKENNKQKKQLEEIANNSVDEIYDVTTTPDSTLYFEGPASSRDIDPPSILEIENPSVTTQAPSPNVSNVIIPSSFKRVFYWPQPKLPKGKNRKREKIPPVTSSRQWNEYHEKKEKAKVEHEEIKQKRARERLAKKEERELLKRNKIEQKKSR</sequence>
<feature type="compositionally biased region" description="Basic and acidic residues" evidence="1">
    <location>
        <begin position="174"/>
        <end position="219"/>
    </location>
</feature>
<keyword evidence="3" id="KW-1185">Reference proteome</keyword>
<name>A0A9N9SWL8_DIABA</name>